<dbReference type="AlphaFoldDB" id="A0A0N5ACY0"/>
<reference evidence="2" key="1">
    <citation type="submission" date="2017-02" db="UniProtKB">
        <authorList>
            <consortium name="WormBaseParasite"/>
        </authorList>
    </citation>
    <scope>IDENTIFICATION</scope>
</reference>
<evidence type="ECO:0000313" key="1">
    <source>
        <dbReference type="Proteomes" id="UP000046393"/>
    </source>
</evidence>
<evidence type="ECO:0000313" key="2">
    <source>
        <dbReference type="WBParaSite" id="SMUV_0000201001-mRNA-1"/>
    </source>
</evidence>
<accession>A0A0N5ACY0</accession>
<proteinExistence type="predicted"/>
<dbReference type="Proteomes" id="UP000046393">
    <property type="component" value="Unplaced"/>
</dbReference>
<organism evidence="1 2">
    <name type="scientific">Syphacia muris</name>
    <dbReference type="NCBI Taxonomy" id="451379"/>
    <lineage>
        <taxon>Eukaryota</taxon>
        <taxon>Metazoa</taxon>
        <taxon>Ecdysozoa</taxon>
        <taxon>Nematoda</taxon>
        <taxon>Chromadorea</taxon>
        <taxon>Rhabditida</taxon>
        <taxon>Spirurina</taxon>
        <taxon>Oxyuridomorpha</taxon>
        <taxon>Oxyuroidea</taxon>
        <taxon>Oxyuridae</taxon>
        <taxon>Syphacia</taxon>
    </lineage>
</organism>
<dbReference type="WBParaSite" id="SMUV_0000201001-mRNA-1">
    <property type="protein sequence ID" value="SMUV_0000201001-mRNA-1"/>
    <property type="gene ID" value="SMUV_0000201001"/>
</dbReference>
<name>A0A0N5ACY0_9BILA</name>
<protein>
    <submittedName>
        <fullName evidence="2">Secreted protein</fullName>
    </submittedName>
</protein>
<sequence>MACESLLNGYPWLRFILISLFFNDLHRESRKRLYYLRVENSVWSERNLRTCGGKNVFGGFFSENHFGAKLVPKTVPEIFGTNFSEIRGTKTHITH</sequence>
<keyword evidence="1" id="KW-1185">Reference proteome</keyword>